<reference evidence="1 2" key="2">
    <citation type="submission" date="2018-11" db="EMBL/GenBank/DDBJ databases">
        <authorList>
            <consortium name="Pathogen Informatics"/>
        </authorList>
    </citation>
    <scope>NUCLEOTIDE SEQUENCE [LARGE SCALE GENOMIC DNA]</scope>
</reference>
<protein>
    <submittedName>
        <fullName evidence="3">Protein CASC5</fullName>
    </submittedName>
</protein>
<name>A0A0R3WRU4_HYDTA</name>
<dbReference type="WBParaSite" id="TTAC_0000348401-mRNA-1">
    <property type="protein sequence ID" value="TTAC_0000348401-mRNA-1"/>
    <property type="gene ID" value="TTAC_0000348401"/>
</dbReference>
<evidence type="ECO:0000313" key="3">
    <source>
        <dbReference type="WBParaSite" id="TTAC_0000348401-mRNA-1"/>
    </source>
</evidence>
<dbReference type="STRING" id="6205.A0A0R3WRU4"/>
<dbReference type="EMBL" id="UYWX01002483">
    <property type="protein sequence ID" value="VDM22697.1"/>
    <property type="molecule type" value="Genomic_DNA"/>
</dbReference>
<evidence type="ECO:0000313" key="1">
    <source>
        <dbReference type="EMBL" id="VDM22697.1"/>
    </source>
</evidence>
<evidence type="ECO:0000313" key="2">
    <source>
        <dbReference type="Proteomes" id="UP000274429"/>
    </source>
</evidence>
<sequence length="1084" mass="117677">AIKSAQSSIDGKKVWIKRDTFSNTSSNYLRSSKAEDSDSEAQGSSEFVATLRVKDMQSSAERRLVSGFTQGKMNLKEVNLMHNHVETNENGVQVGLSLIPKVVKVESIRMENLDVVNERGEAGNTEQISVSAMLCSRPTQYDEILTESRGVTVLPITSAEDIHIAHKKETHYATIESQKDVGQQGYYACTNADIGNSYLARPQARIRVHHTEFSADTNDQTTVSTCDINRSKLKIDGTTQVGATFIPTELKMQEMRLGFQRIQSLSRSMRTETVLCPTDIGINSILNECSGIEIAPIRGISELSIHLAQGQFSAEVLHDSGSNQMCIELKEESLSTSRQFPPKFTPLVEPTVYVGHAQSTASLNQMTYSSDGCTMSSKLVQVGTLLIPTAVTMEKVKVNHLEVEVPLSPARSAEVNVSAVLASSATELTSVLTNDSGIHVVPVSKVNEVEIDANGGNYKGTISASAFKRSTGTFQTSASIADSSSACAPGVQKIVIPISASNMVGSASSSVEYLLRQSKDLSRIHEALQSVQTRLSLRESDTMSVPSYRRPGLLRISEQSFTPVNGSVKMPSNPSDVEFKDTSAQLGPRLVPHAVEVRDSKLGDGERVLTNARTPTHQEVEIRGIICSSAIPYEQTLGESIGVNAEPIKAAKNMNIKPDQTRPSIHSDATTQVGAIVMHQQQSMQKIGRETGNFGVNRTLSRGKIESNIYTTRLESFTELCEGPGITIANFDGCISTRNNTIENSDDSIPRVNNHTSPYPTNLKLEGLRAPYFENSESNIPEVHETSICQISKRLVSSASQVGTLLVPAKVCMDKIAVDQLVVDVPLTEWRTSDLSVSAILASTATEMVPLITDTPGIQIIEMKDLDELGIQVGDEVYVASVVAPPVKYVNAAYGPTRDFGVGTKSANRKQEFVFIPVPKATEAAHLTHRAENLLNQSTELRKVHSLLQSSSFQPRIRIASTSGTSMHLVENVDAQQSTTSKPSERSVYTCPCGRQYGLTNSISRPITELYNSSGTCGIMEGTSGSKMQESYHVACEATIKPDMFSKRLTANILTSSNDSRSRFTAAVPSKSFPCDGVQVMSGR</sequence>
<gene>
    <name evidence="1" type="ORF">TTAC_LOCUS3469</name>
</gene>
<keyword evidence="2" id="KW-1185">Reference proteome</keyword>
<organism evidence="3">
    <name type="scientific">Hydatigena taeniaeformis</name>
    <name type="common">Feline tapeworm</name>
    <name type="synonym">Taenia taeniaeformis</name>
    <dbReference type="NCBI Taxonomy" id="6205"/>
    <lineage>
        <taxon>Eukaryota</taxon>
        <taxon>Metazoa</taxon>
        <taxon>Spiralia</taxon>
        <taxon>Lophotrochozoa</taxon>
        <taxon>Platyhelminthes</taxon>
        <taxon>Cestoda</taxon>
        <taxon>Eucestoda</taxon>
        <taxon>Cyclophyllidea</taxon>
        <taxon>Taeniidae</taxon>
        <taxon>Hydatigera</taxon>
    </lineage>
</organism>
<accession>A0A0R3WRU4</accession>
<reference evidence="3" key="1">
    <citation type="submission" date="2017-02" db="UniProtKB">
        <authorList>
            <consortium name="WormBaseParasite"/>
        </authorList>
    </citation>
    <scope>IDENTIFICATION</scope>
</reference>
<proteinExistence type="predicted"/>
<dbReference type="OrthoDB" id="6236393at2759"/>
<dbReference type="Proteomes" id="UP000274429">
    <property type="component" value="Unassembled WGS sequence"/>
</dbReference>
<dbReference type="AlphaFoldDB" id="A0A0R3WRU4"/>